<reference evidence="4" key="1">
    <citation type="submission" date="2025-08" db="UniProtKB">
        <authorList>
            <consortium name="Ensembl"/>
        </authorList>
    </citation>
    <scope>IDENTIFICATION</scope>
</reference>
<dbReference type="SUPFAM" id="SSF47353">
    <property type="entry name" value="Retrovirus capsid dimerization domain-like"/>
    <property type="match status" value="1"/>
</dbReference>
<dbReference type="AlphaFoldDB" id="A0A8D2KRK2"/>
<dbReference type="CDD" id="cd07936">
    <property type="entry name" value="SCAN"/>
    <property type="match status" value="1"/>
</dbReference>
<sequence>NSRGQSREKDGKAQQAWRSLDHSQTVKVEVLGEEDTVSSETRRKYFRLLPYCEAEGPREICRRLQELCRQWLTPEKHTKEQILELLILEQFLTILPREMQGWVKERGPETCAEAVVLAEDFLLMSQGTERDKPKVQASIRGSVKPLLNISVLKFCPSNALLCV</sequence>
<evidence type="ECO:0000256" key="2">
    <source>
        <dbReference type="SAM" id="MobiDB-lite"/>
    </source>
</evidence>
<reference evidence="4" key="2">
    <citation type="submission" date="2025-09" db="UniProtKB">
        <authorList>
            <consortium name="Ensembl"/>
        </authorList>
    </citation>
    <scope>IDENTIFICATION</scope>
</reference>
<keyword evidence="5" id="KW-1185">Reference proteome</keyword>
<proteinExistence type="predicted"/>
<feature type="region of interest" description="Disordered" evidence="2">
    <location>
        <begin position="1"/>
        <end position="20"/>
    </location>
</feature>
<dbReference type="InterPro" id="IPR050916">
    <property type="entry name" value="SCAN-C2H2_zinc_finger"/>
</dbReference>
<evidence type="ECO:0000313" key="4">
    <source>
        <dbReference type="Ensembl" id="ENSVKKP00000002855.1"/>
    </source>
</evidence>
<dbReference type="FunFam" id="1.10.4020.10:FF:000001">
    <property type="entry name" value="zinc finger protein 263 isoform X1"/>
    <property type="match status" value="1"/>
</dbReference>
<dbReference type="OMA" id="WLTPEKH"/>
<dbReference type="Gene3D" id="1.10.4020.10">
    <property type="entry name" value="DNA breaking-rejoining enzymes"/>
    <property type="match status" value="1"/>
</dbReference>
<feature type="domain" description="SCAN box" evidence="3">
    <location>
        <begin position="43"/>
        <end position="121"/>
    </location>
</feature>
<keyword evidence="1" id="KW-0539">Nucleus</keyword>
<name>A0A8D2KRK2_VARKO</name>
<accession>A0A8D2KRK2</accession>
<dbReference type="PANTHER" id="PTHR45935">
    <property type="entry name" value="PROTEIN ZBED8-RELATED"/>
    <property type="match status" value="1"/>
</dbReference>
<dbReference type="Proteomes" id="UP000694545">
    <property type="component" value="Unplaced"/>
</dbReference>
<evidence type="ECO:0000313" key="5">
    <source>
        <dbReference type="Proteomes" id="UP000694545"/>
    </source>
</evidence>
<dbReference type="PROSITE" id="PS50804">
    <property type="entry name" value="SCAN_BOX"/>
    <property type="match status" value="1"/>
</dbReference>
<dbReference type="InterPro" id="IPR038269">
    <property type="entry name" value="SCAN_sf"/>
</dbReference>
<dbReference type="Pfam" id="PF02023">
    <property type="entry name" value="SCAN"/>
    <property type="match status" value="1"/>
</dbReference>
<dbReference type="Ensembl" id="ENSVKKT00000002931.1">
    <property type="protein sequence ID" value="ENSVKKP00000002855.1"/>
    <property type="gene ID" value="ENSVKKG00000002238.1"/>
</dbReference>
<evidence type="ECO:0000256" key="1">
    <source>
        <dbReference type="ARBA" id="ARBA00023242"/>
    </source>
</evidence>
<organism evidence="4 5">
    <name type="scientific">Varanus komodoensis</name>
    <name type="common">Komodo dragon</name>
    <dbReference type="NCBI Taxonomy" id="61221"/>
    <lineage>
        <taxon>Eukaryota</taxon>
        <taxon>Metazoa</taxon>
        <taxon>Chordata</taxon>
        <taxon>Craniata</taxon>
        <taxon>Vertebrata</taxon>
        <taxon>Euteleostomi</taxon>
        <taxon>Lepidosauria</taxon>
        <taxon>Squamata</taxon>
        <taxon>Bifurcata</taxon>
        <taxon>Unidentata</taxon>
        <taxon>Episquamata</taxon>
        <taxon>Toxicofera</taxon>
        <taxon>Anguimorpha</taxon>
        <taxon>Paleoanguimorpha</taxon>
        <taxon>Varanoidea</taxon>
        <taxon>Varanidae</taxon>
        <taxon>Varanus</taxon>
    </lineage>
</organism>
<dbReference type="InterPro" id="IPR003309">
    <property type="entry name" value="SCAN_dom"/>
</dbReference>
<dbReference type="SMART" id="SM00431">
    <property type="entry name" value="SCAN"/>
    <property type="match status" value="1"/>
</dbReference>
<evidence type="ECO:0000259" key="3">
    <source>
        <dbReference type="PROSITE" id="PS50804"/>
    </source>
</evidence>
<feature type="compositionally biased region" description="Basic and acidic residues" evidence="2">
    <location>
        <begin position="1"/>
        <end position="12"/>
    </location>
</feature>
<dbReference type="PANTHER" id="PTHR45935:SF15">
    <property type="entry name" value="SCAN BOX DOMAIN-CONTAINING PROTEIN"/>
    <property type="match status" value="1"/>
</dbReference>
<protein>
    <recommendedName>
        <fullName evidence="3">SCAN box domain-containing protein</fullName>
    </recommendedName>
</protein>